<proteinExistence type="predicted"/>
<dbReference type="PANTHER" id="PTHR36527:SF3">
    <property type="entry name" value="OS01G0282866 PROTEIN"/>
    <property type="match status" value="1"/>
</dbReference>
<reference evidence="1 2" key="1">
    <citation type="submission" date="2014-04" db="EMBL/GenBank/DDBJ databases">
        <title>Genome evolution of avian class.</title>
        <authorList>
            <person name="Zhang G."/>
            <person name="Li C."/>
        </authorList>
    </citation>
    <scope>NUCLEOTIDE SEQUENCE [LARGE SCALE GENOMIC DNA]</scope>
    <source>
        <strain evidence="1">BGI_N306</strain>
    </source>
</reference>
<feature type="non-terminal residue" evidence="1">
    <location>
        <position position="196"/>
    </location>
</feature>
<evidence type="ECO:0000313" key="2">
    <source>
        <dbReference type="Proteomes" id="UP000053605"/>
    </source>
</evidence>
<organism evidence="1 2">
    <name type="scientific">Opisthocomus hoazin</name>
    <name type="common">Hoatzin</name>
    <name type="synonym">Phasianus hoazin</name>
    <dbReference type="NCBI Taxonomy" id="30419"/>
    <lineage>
        <taxon>Eukaryota</taxon>
        <taxon>Metazoa</taxon>
        <taxon>Chordata</taxon>
        <taxon>Craniata</taxon>
        <taxon>Vertebrata</taxon>
        <taxon>Euteleostomi</taxon>
        <taxon>Archelosauria</taxon>
        <taxon>Archosauria</taxon>
        <taxon>Dinosauria</taxon>
        <taxon>Saurischia</taxon>
        <taxon>Theropoda</taxon>
        <taxon>Coelurosauria</taxon>
        <taxon>Aves</taxon>
        <taxon>Neognathae</taxon>
        <taxon>Neoaves</taxon>
        <taxon>Opisthocomiformes</taxon>
        <taxon>Opisthocomidae</taxon>
        <taxon>Opisthocomus</taxon>
    </lineage>
</organism>
<keyword evidence="2" id="KW-1185">Reference proteome</keyword>
<gene>
    <name evidence="1" type="ORF">N306_03239</name>
</gene>
<name>A0A091WGJ1_OPIHO</name>
<feature type="non-terminal residue" evidence="1">
    <location>
        <position position="1"/>
    </location>
</feature>
<evidence type="ECO:0000313" key="1">
    <source>
        <dbReference type="EMBL" id="KFR13918.1"/>
    </source>
</evidence>
<accession>A0A091WGJ1</accession>
<dbReference type="EMBL" id="KK735366">
    <property type="protein sequence ID" value="KFR13918.1"/>
    <property type="molecule type" value="Genomic_DNA"/>
</dbReference>
<sequence length="196" mass="20717">DEVVHVALGLGELHLVHPLARVPVEEGFAPEHGRELLRDALEELLDGRAVADEGDGHLEAARRDVADGRLDVVGDPLDEVGAVLVLDVEHLLVHLLHGHAAAEDGGHRQVAAVARVAGGHHVFGVEDLLGELGDGEGAVLLAAARRQRREARHEEVETWEGHHVDGQLAEVGVELTGETQAGGDAAHGGRDEVVEV</sequence>
<dbReference type="PANTHER" id="PTHR36527">
    <property type="entry name" value="OS01G0282866 PROTEIN"/>
    <property type="match status" value="1"/>
</dbReference>
<dbReference type="AlphaFoldDB" id="A0A091WGJ1"/>
<protein>
    <submittedName>
        <fullName evidence="1">Uncharacterized protein</fullName>
    </submittedName>
</protein>
<dbReference type="PhylomeDB" id="A0A091WGJ1"/>
<dbReference type="Proteomes" id="UP000053605">
    <property type="component" value="Unassembled WGS sequence"/>
</dbReference>